<organism evidence="3 4">
    <name type="scientific">Rhizocola hellebori</name>
    <dbReference type="NCBI Taxonomy" id="1392758"/>
    <lineage>
        <taxon>Bacteria</taxon>
        <taxon>Bacillati</taxon>
        <taxon>Actinomycetota</taxon>
        <taxon>Actinomycetes</taxon>
        <taxon>Micromonosporales</taxon>
        <taxon>Micromonosporaceae</taxon>
        <taxon>Rhizocola</taxon>
    </lineage>
</organism>
<evidence type="ECO:0000256" key="2">
    <source>
        <dbReference type="SAM" id="SignalP"/>
    </source>
</evidence>
<feature type="chain" id="PRO_5035311844" description="DUF11 domain-containing protein" evidence="2">
    <location>
        <begin position="21"/>
        <end position="351"/>
    </location>
</feature>
<evidence type="ECO:0000313" key="3">
    <source>
        <dbReference type="EMBL" id="GIH07967.1"/>
    </source>
</evidence>
<accession>A0A8J3QDC7</accession>
<keyword evidence="4" id="KW-1185">Reference proteome</keyword>
<evidence type="ECO:0000313" key="4">
    <source>
        <dbReference type="Proteomes" id="UP000612899"/>
    </source>
</evidence>
<evidence type="ECO:0000256" key="1">
    <source>
        <dbReference type="SAM" id="MobiDB-lite"/>
    </source>
</evidence>
<gene>
    <name evidence="3" type="ORF">Rhe02_60340</name>
</gene>
<protein>
    <recommendedName>
        <fullName evidence="5">DUF11 domain-containing protein</fullName>
    </recommendedName>
</protein>
<dbReference type="EMBL" id="BONY01000043">
    <property type="protein sequence ID" value="GIH07967.1"/>
    <property type="molecule type" value="Genomic_DNA"/>
</dbReference>
<keyword evidence="2" id="KW-0732">Signal</keyword>
<reference evidence="3" key="1">
    <citation type="submission" date="2021-01" db="EMBL/GenBank/DDBJ databases">
        <title>Whole genome shotgun sequence of Rhizocola hellebori NBRC 109834.</title>
        <authorList>
            <person name="Komaki H."/>
            <person name="Tamura T."/>
        </authorList>
    </citation>
    <scope>NUCLEOTIDE SEQUENCE</scope>
    <source>
        <strain evidence="3">NBRC 109834</strain>
    </source>
</reference>
<comment type="caution">
    <text evidence="3">The sequence shown here is derived from an EMBL/GenBank/DDBJ whole genome shotgun (WGS) entry which is preliminary data.</text>
</comment>
<proteinExistence type="predicted"/>
<dbReference type="AlphaFoldDB" id="A0A8J3QDC7"/>
<evidence type="ECO:0008006" key="5">
    <source>
        <dbReference type="Google" id="ProtNLM"/>
    </source>
</evidence>
<name>A0A8J3QDC7_9ACTN</name>
<dbReference type="RefSeq" id="WP_203911741.1">
    <property type="nucleotide sequence ID" value="NZ_BONY01000043.1"/>
</dbReference>
<dbReference type="Proteomes" id="UP000612899">
    <property type="component" value="Unassembled WGS sequence"/>
</dbReference>
<sequence>MTFLTSIAVFGAGSLLMAGAAVSVEPTPTPTPSSPPGTARVLTMQEVKDILLEPADFEGPFIVEDSAGTDIAPMTCLERLDYLPQGATSGSRTMTDDMYTVVLSGISSHSSAEEASGVLAAAEFVARGCPEIDIDGMKLKVTVSDGPDVGSDDQFLITLDPGVNKAELFKAELLYERVGNNIGYVGVLSADEPPPVDTSATAQRFHDKLNAASLGEPIPLTDEQAARRLALGATYQGTRSTVTVSTPKPYPTSGSAPAPQGRAIAVTVTVANQGTEVMPKDQITSTASCDGIEAAPIDNAAGGLGTSPPTDIAAGQTVSWDIGYIIDRDACELTVVMTYAMNDHIYFTGPA</sequence>
<feature type="region of interest" description="Disordered" evidence="1">
    <location>
        <begin position="240"/>
        <end position="259"/>
    </location>
</feature>
<feature type="signal peptide" evidence="2">
    <location>
        <begin position="1"/>
        <end position="20"/>
    </location>
</feature>